<proteinExistence type="predicted"/>
<dbReference type="EMBL" id="DYXM01000201">
    <property type="protein sequence ID" value="HJE91379.1"/>
    <property type="molecule type" value="Genomic_DNA"/>
</dbReference>
<dbReference type="Pfam" id="PF05834">
    <property type="entry name" value="Lycopene_cycl"/>
    <property type="match status" value="1"/>
</dbReference>
<dbReference type="PANTHER" id="PTHR39757:SF5">
    <property type="entry name" value="OS02G0190600 PROTEIN"/>
    <property type="match status" value="1"/>
</dbReference>
<protein>
    <recommendedName>
        <fullName evidence="3">Lycopene beta cyclase</fullName>
    </recommendedName>
</protein>
<name>A0A921F770_9ACTN</name>
<dbReference type="Gene3D" id="3.50.50.60">
    <property type="entry name" value="FAD/NAD(P)-binding domain"/>
    <property type="match status" value="1"/>
</dbReference>
<evidence type="ECO:0008006" key="3">
    <source>
        <dbReference type="Google" id="ProtNLM"/>
    </source>
</evidence>
<dbReference type="PROSITE" id="PS51257">
    <property type="entry name" value="PROKAR_LIPOPROTEIN"/>
    <property type="match status" value="1"/>
</dbReference>
<reference evidence="1" key="2">
    <citation type="submission" date="2021-09" db="EMBL/GenBank/DDBJ databases">
        <authorList>
            <person name="Gilroy R."/>
        </authorList>
    </citation>
    <scope>NUCLEOTIDE SEQUENCE</scope>
    <source>
        <strain evidence="1">ChiGjej1B1-18357</strain>
    </source>
</reference>
<dbReference type="PANTHER" id="PTHR39757">
    <property type="match status" value="1"/>
</dbReference>
<dbReference type="RefSeq" id="WP_303913630.1">
    <property type="nucleotide sequence ID" value="NZ_DYXM01000201.1"/>
</dbReference>
<sequence>MPTRDFLIAGLGPAGLALAAACSRRGLSVRAVDPRPGRVWSATYGMWDDQWEAACAAFPELSEVPVATTSHPRLVAPRRSGARPEFGRIAADYVVVDSPALQRSLAAACPPGMTSEQAPSTADLGALAAQGTRVVDCRGAVPPDLRADPAAATCQSAYGVVLPAGLAREYLPGSKGFLMDWRTDSFGSPAVPSFLYAVNLPGDRVLLEETDLVGAPALSITELRERLHQRLGWASGTRGRAGDLDDVESSRGVFATEKVRFPVLPAKRPKGLETFGTAGTAGHPATGYSVGEILRSAVGAADALAAGRPIPSSAGVGTRALHRMGLRALRALDGPALQEMFAGFAAMDVRRQQAFLDRSSRALPTGMAMATQWWNTTNATRASVARAALLGR</sequence>
<evidence type="ECO:0000313" key="1">
    <source>
        <dbReference type="EMBL" id="HJE91379.1"/>
    </source>
</evidence>
<comment type="caution">
    <text evidence="1">The sequence shown here is derived from an EMBL/GenBank/DDBJ whole genome shotgun (WGS) entry which is preliminary data.</text>
</comment>
<dbReference type="SUPFAM" id="SSF51905">
    <property type="entry name" value="FAD/NAD(P)-binding domain"/>
    <property type="match status" value="1"/>
</dbReference>
<dbReference type="InterPro" id="IPR036188">
    <property type="entry name" value="FAD/NAD-bd_sf"/>
</dbReference>
<dbReference type="Proteomes" id="UP000776650">
    <property type="component" value="Unassembled WGS sequence"/>
</dbReference>
<gene>
    <name evidence="1" type="ORF">K8V11_10265</name>
</gene>
<dbReference type="AlphaFoldDB" id="A0A921F770"/>
<accession>A0A921F770</accession>
<evidence type="ECO:0000313" key="2">
    <source>
        <dbReference type="Proteomes" id="UP000776650"/>
    </source>
</evidence>
<organism evidence="1 2">
    <name type="scientific">Dietzia timorensis</name>
    <dbReference type="NCBI Taxonomy" id="499555"/>
    <lineage>
        <taxon>Bacteria</taxon>
        <taxon>Bacillati</taxon>
        <taxon>Actinomycetota</taxon>
        <taxon>Actinomycetes</taxon>
        <taxon>Mycobacteriales</taxon>
        <taxon>Dietziaceae</taxon>
        <taxon>Dietzia</taxon>
    </lineage>
</organism>
<reference evidence="1" key="1">
    <citation type="journal article" date="2021" name="PeerJ">
        <title>Extensive microbial diversity within the chicken gut microbiome revealed by metagenomics and culture.</title>
        <authorList>
            <person name="Gilroy R."/>
            <person name="Ravi A."/>
            <person name="Getino M."/>
            <person name="Pursley I."/>
            <person name="Horton D.L."/>
            <person name="Alikhan N.F."/>
            <person name="Baker D."/>
            <person name="Gharbi K."/>
            <person name="Hall N."/>
            <person name="Watson M."/>
            <person name="Adriaenssens E.M."/>
            <person name="Foster-Nyarko E."/>
            <person name="Jarju S."/>
            <person name="Secka A."/>
            <person name="Antonio M."/>
            <person name="Oren A."/>
            <person name="Chaudhuri R.R."/>
            <person name="La Ragione R."/>
            <person name="Hildebrand F."/>
            <person name="Pallen M.J."/>
        </authorList>
    </citation>
    <scope>NUCLEOTIDE SEQUENCE</scope>
    <source>
        <strain evidence="1">ChiGjej1B1-18357</strain>
    </source>
</reference>